<reference evidence="1 2" key="1">
    <citation type="submission" date="2014-04" db="EMBL/GenBank/DDBJ databases">
        <authorList>
            <consortium name="DOE Joint Genome Institute"/>
            <person name="Kuo A."/>
            <person name="Tarkka M."/>
            <person name="Buscot F."/>
            <person name="Kohler A."/>
            <person name="Nagy L.G."/>
            <person name="Floudas D."/>
            <person name="Copeland A."/>
            <person name="Barry K.W."/>
            <person name="Cichocki N."/>
            <person name="Veneault-Fourrey C."/>
            <person name="LaButti K."/>
            <person name="Lindquist E.A."/>
            <person name="Lipzen A."/>
            <person name="Lundell T."/>
            <person name="Morin E."/>
            <person name="Murat C."/>
            <person name="Sun H."/>
            <person name="Tunlid A."/>
            <person name="Henrissat B."/>
            <person name="Grigoriev I.V."/>
            <person name="Hibbett D.S."/>
            <person name="Martin F."/>
            <person name="Nordberg H.P."/>
            <person name="Cantor M.N."/>
            <person name="Hua S.X."/>
        </authorList>
    </citation>
    <scope>NUCLEOTIDE SEQUENCE [LARGE SCALE GENOMIC DNA]</scope>
    <source>
        <strain evidence="1 2">F 1598</strain>
    </source>
</reference>
<organism evidence="1 2">
    <name type="scientific">Piloderma croceum (strain F 1598)</name>
    <dbReference type="NCBI Taxonomy" id="765440"/>
    <lineage>
        <taxon>Eukaryota</taxon>
        <taxon>Fungi</taxon>
        <taxon>Dikarya</taxon>
        <taxon>Basidiomycota</taxon>
        <taxon>Agaricomycotina</taxon>
        <taxon>Agaricomycetes</taxon>
        <taxon>Agaricomycetidae</taxon>
        <taxon>Atheliales</taxon>
        <taxon>Atheliaceae</taxon>
        <taxon>Piloderma</taxon>
    </lineage>
</organism>
<keyword evidence="2" id="KW-1185">Reference proteome</keyword>
<accession>A0A0C3F339</accession>
<name>A0A0C3F339_PILCF</name>
<dbReference type="AlphaFoldDB" id="A0A0C3F339"/>
<sequence length="368" mass="40173">MQPKPSDSTPSSPELGSKALFEDAELVNTNAGKTTPKPSDSYIYYRIYTEDGAIHSKSPVYTDDPYLARIWAKQVALPRTLTSLKRCLLAVECLGSSHSGITLFTSAKSEGPMEDTGTGAVSLTHDTGTPGDPIILFVKEVSGEPERLGVSKPEAVLLPPRAGATPCKAEFLYYRIYTEDGAIPSKHPINSSDLSLGRIDIDMITPPHTINSIKQCIAKTEQLGRPLSSKLFRNMGSTTAMDTANVSVLGRGDRLGLNEEDPIVYVHSNAVEYRATQTAPWLSNGYAGWLDITLGEILYMEQENSVAMNQIYGGTYYNAYKLVNKAGASGCESTKSYQINLWVPRTDFCPAVTLIRCLHLYVPLLFST</sequence>
<evidence type="ECO:0000313" key="2">
    <source>
        <dbReference type="Proteomes" id="UP000054166"/>
    </source>
</evidence>
<dbReference type="HOGENOM" id="CLU_033651_3_0_1"/>
<dbReference type="InParanoid" id="A0A0C3F339"/>
<reference evidence="2" key="2">
    <citation type="submission" date="2015-01" db="EMBL/GenBank/DDBJ databases">
        <title>Evolutionary Origins and Diversification of the Mycorrhizal Mutualists.</title>
        <authorList>
            <consortium name="DOE Joint Genome Institute"/>
            <consortium name="Mycorrhizal Genomics Consortium"/>
            <person name="Kohler A."/>
            <person name="Kuo A."/>
            <person name="Nagy L.G."/>
            <person name="Floudas D."/>
            <person name="Copeland A."/>
            <person name="Barry K.W."/>
            <person name="Cichocki N."/>
            <person name="Veneault-Fourrey C."/>
            <person name="LaButti K."/>
            <person name="Lindquist E.A."/>
            <person name="Lipzen A."/>
            <person name="Lundell T."/>
            <person name="Morin E."/>
            <person name="Murat C."/>
            <person name="Riley R."/>
            <person name="Ohm R."/>
            <person name="Sun H."/>
            <person name="Tunlid A."/>
            <person name="Henrissat B."/>
            <person name="Grigoriev I.V."/>
            <person name="Hibbett D.S."/>
            <person name="Martin F."/>
        </authorList>
    </citation>
    <scope>NUCLEOTIDE SEQUENCE [LARGE SCALE GENOMIC DNA]</scope>
    <source>
        <strain evidence="2">F 1598</strain>
    </source>
</reference>
<gene>
    <name evidence="1" type="ORF">PILCRDRAFT_702997</name>
</gene>
<dbReference type="Proteomes" id="UP000054166">
    <property type="component" value="Unassembled WGS sequence"/>
</dbReference>
<proteinExistence type="predicted"/>
<dbReference type="EMBL" id="KN833060">
    <property type="protein sequence ID" value="KIM74484.1"/>
    <property type="molecule type" value="Genomic_DNA"/>
</dbReference>
<dbReference type="OrthoDB" id="2995174at2759"/>
<protein>
    <submittedName>
        <fullName evidence="1">Uncharacterized protein</fullName>
    </submittedName>
</protein>
<evidence type="ECO:0000313" key="1">
    <source>
        <dbReference type="EMBL" id="KIM74484.1"/>
    </source>
</evidence>